<dbReference type="GO" id="GO:0005737">
    <property type="term" value="C:cytoplasm"/>
    <property type="evidence" value="ECO:0007669"/>
    <property type="project" value="UniProtKB-SubCell"/>
</dbReference>
<sequence>MIITKELVDRINYLARKQRDGGLNDDERYEQKKLRELYLEGIRAQLVDALDSMGIKPRKNNTRQNNGHHRGCGCAHCNDLEQH</sequence>
<dbReference type="InterPro" id="IPR009242">
    <property type="entry name" value="DUF896"/>
</dbReference>
<protein>
    <recommendedName>
        <fullName evidence="2">UPF0291 protein DCCM_3397</fullName>
    </recommendedName>
</protein>
<dbReference type="PANTHER" id="PTHR37300">
    <property type="entry name" value="UPF0291 PROTEIN CBO2609/CLC_2481"/>
    <property type="match status" value="1"/>
</dbReference>
<proteinExistence type="inferred from homology"/>
<keyword evidence="1 2" id="KW-0963">Cytoplasm</keyword>
<dbReference type="HAMAP" id="MF_01103">
    <property type="entry name" value="UPF0291"/>
    <property type="match status" value="1"/>
</dbReference>
<evidence type="ECO:0000256" key="1">
    <source>
        <dbReference type="ARBA" id="ARBA00022490"/>
    </source>
</evidence>
<comment type="caution">
    <text evidence="3">The sequence shown here is derived from an EMBL/GenBank/DDBJ whole genome shotgun (WGS) entry which is preliminary data.</text>
</comment>
<evidence type="ECO:0000256" key="2">
    <source>
        <dbReference type="HAMAP-Rule" id="MF_01103"/>
    </source>
</evidence>
<comment type="subcellular location">
    <subcellularLocation>
        <location evidence="2">Cytoplasm</location>
    </subcellularLocation>
</comment>
<dbReference type="EMBL" id="BFAV01000130">
    <property type="protein sequence ID" value="GBF34285.1"/>
    <property type="molecule type" value="Genomic_DNA"/>
</dbReference>
<dbReference type="RefSeq" id="WP_231702751.1">
    <property type="nucleotide sequence ID" value="NZ_BFAV01000130.1"/>
</dbReference>
<comment type="similarity">
    <text evidence="2">Belongs to the UPF0291 family.</text>
</comment>
<dbReference type="Proteomes" id="UP000239549">
    <property type="component" value="Unassembled WGS sequence"/>
</dbReference>
<dbReference type="Gene3D" id="1.10.287.540">
    <property type="entry name" value="Helix hairpin bin"/>
    <property type="match status" value="1"/>
</dbReference>
<keyword evidence="4" id="KW-1185">Reference proteome</keyword>
<dbReference type="SUPFAM" id="SSF158221">
    <property type="entry name" value="YnzC-like"/>
    <property type="match status" value="1"/>
</dbReference>
<dbReference type="Pfam" id="PF05979">
    <property type="entry name" value="DUF896"/>
    <property type="match status" value="1"/>
</dbReference>
<reference evidence="4" key="1">
    <citation type="submission" date="2018-02" db="EMBL/GenBank/DDBJ databases">
        <title>Genome sequence of Desulfocucumis palustris strain NAW-5.</title>
        <authorList>
            <person name="Watanabe M."/>
            <person name="Kojima H."/>
            <person name="Fukui M."/>
        </authorList>
    </citation>
    <scope>NUCLEOTIDE SEQUENCE [LARGE SCALE GENOMIC DNA]</scope>
    <source>
        <strain evidence="4">NAW-5</strain>
    </source>
</reference>
<gene>
    <name evidence="3" type="ORF">DCCM_3397</name>
</gene>
<evidence type="ECO:0000313" key="4">
    <source>
        <dbReference type="Proteomes" id="UP000239549"/>
    </source>
</evidence>
<accession>A0A2L2XDI6</accession>
<organism evidence="3 4">
    <name type="scientific">Desulfocucumis palustris</name>
    <dbReference type="NCBI Taxonomy" id="1898651"/>
    <lineage>
        <taxon>Bacteria</taxon>
        <taxon>Bacillati</taxon>
        <taxon>Bacillota</taxon>
        <taxon>Clostridia</taxon>
        <taxon>Eubacteriales</taxon>
        <taxon>Desulfocucumaceae</taxon>
        <taxon>Desulfocucumis</taxon>
    </lineage>
</organism>
<dbReference type="PANTHER" id="PTHR37300:SF1">
    <property type="entry name" value="UPF0291 PROTEIN YNZC"/>
    <property type="match status" value="1"/>
</dbReference>
<name>A0A2L2XDI6_9FIRM</name>
<evidence type="ECO:0000313" key="3">
    <source>
        <dbReference type="EMBL" id="GBF34285.1"/>
    </source>
</evidence>
<dbReference type="AlphaFoldDB" id="A0A2L2XDI6"/>